<comment type="caution">
    <text evidence="6">The sequence shown here is derived from an EMBL/GenBank/DDBJ whole genome shotgun (WGS) entry which is preliminary data.</text>
</comment>
<dbReference type="InterPro" id="IPR036388">
    <property type="entry name" value="WH-like_DNA-bd_sf"/>
</dbReference>
<organism evidence="6 7">
    <name type="scientific">Merdimmobilis hominis</name>
    <dbReference type="NCBI Taxonomy" id="2897707"/>
    <lineage>
        <taxon>Bacteria</taxon>
        <taxon>Bacillati</taxon>
        <taxon>Bacillota</taxon>
        <taxon>Clostridia</taxon>
        <taxon>Eubacteriales</taxon>
        <taxon>Oscillospiraceae</taxon>
        <taxon>Merdimmobilis</taxon>
    </lineage>
</organism>
<dbReference type="RefSeq" id="WP_204446085.1">
    <property type="nucleotide sequence ID" value="NZ_JACJKY010000008.1"/>
</dbReference>
<keyword evidence="3" id="KW-0238">DNA-binding</keyword>
<proteinExistence type="inferred from homology"/>
<keyword evidence="7" id="KW-1185">Reference proteome</keyword>
<dbReference type="SUPFAM" id="SSF53850">
    <property type="entry name" value="Periplasmic binding protein-like II"/>
    <property type="match status" value="1"/>
</dbReference>
<dbReference type="AlphaFoldDB" id="A0A938X5Y2"/>
<dbReference type="GO" id="GO:0032993">
    <property type="term" value="C:protein-DNA complex"/>
    <property type="evidence" value="ECO:0007669"/>
    <property type="project" value="TreeGrafter"/>
</dbReference>
<name>A0A938X5Y2_9FIRM</name>
<evidence type="ECO:0000313" key="6">
    <source>
        <dbReference type="EMBL" id="MBM6920806.1"/>
    </source>
</evidence>
<dbReference type="Pfam" id="PF00126">
    <property type="entry name" value="HTH_1"/>
    <property type="match status" value="1"/>
</dbReference>
<dbReference type="Gene3D" id="1.10.10.10">
    <property type="entry name" value="Winged helix-like DNA-binding domain superfamily/Winged helix DNA-binding domain"/>
    <property type="match status" value="1"/>
</dbReference>
<keyword evidence="4" id="KW-0804">Transcription</keyword>
<reference evidence="6" key="2">
    <citation type="journal article" date="2021" name="Sci. Rep.">
        <title>The distribution of antibiotic resistance genes in chicken gut microbiota commensals.</title>
        <authorList>
            <person name="Juricova H."/>
            <person name="Matiasovicova J."/>
            <person name="Kubasova T."/>
            <person name="Cejkova D."/>
            <person name="Rychlik I."/>
        </authorList>
    </citation>
    <scope>NUCLEOTIDE SEQUENCE</scope>
    <source>
        <strain evidence="6">An559</strain>
    </source>
</reference>
<dbReference type="FunFam" id="1.10.10.10:FF:000001">
    <property type="entry name" value="LysR family transcriptional regulator"/>
    <property type="match status" value="1"/>
</dbReference>
<dbReference type="GO" id="GO:0003700">
    <property type="term" value="F:DNA-binding transcription factor activity"/>
    <property type="evidence" value="ECO:0007669"/>
    <property type="project" value="InterPro"/>
</dbReference>
<dbReference type="Gene3D" id="3.40.190.290">
    <property type="match status" value="1"/>
</dbReference>
<evidence type="ECO:0000256" key="1">
    <source>
        <dbReference type="ARBA" id="ARBA00009437"/>
    </source>
</evidence>
<dbReference type="PROSITE" id="PS50931">
    <property type="entry name" value="HTH_LYSR"/>
    <property type="match status" value="1"/>
</dbReference>
<feature type="domain" description="HTH lysR-type" evidence="5">
    <location>
        <begin position="1"/>
        <end position="58"/>
    </location>
</feature>
<dbReference type="Proteomes" id="UP000774750">
    <property type="component" value="Unassembled WGS sequence"/>
</dbReference>
<dbReference type="PRINTS" id="PR00039">
    <property type="entry name" value="HTHLYSR"/>
</dbReference>
<evidence type="ECO:0000259" key="5">
    <source>
        <dbReference type="PROSITE" id="PS50931"/>
    </source>
</evidence>
<keyword evidence="2" id="KW-0805">Transcription regulation</keyword>
<dbReference type="PANTHER" id="PTHR30346">
    <property type="entry name" value="TRANSCRIPTIONAL DUAL REGULATOR HCAR-RELATED"/>
    <property type="match status" value="1"/>
</dbReference>
<dbReference type="GO" id="GO:0003677">
    <property type="term" value="F:DNA binding"/>
    <property type="evidence" value="ECO:0007669"/>
    <property type="project" value="UniProtKB-KW"/>
</dbReference>
<evidence type="ECO:0000256" key="4">
    <source>
        <dbReference type="ARBA" id="ARBA00023163"/>
    </source>
</evidence>
<dbReference type="SUPFAM" id="SSF46785">
    <property type="entry name" value="Winged helix' DNA-binding domain"/>
    <property type="match status" value="1"/>
</dbReference>
<evidence type="ECO:0000313" key="7">
    <source>
        <dbReference type="Proteomes" id="UP000774750"/>
    </source>
</evidence>
<accession>A0A938X5Y2</accession>
<dbReference type="PANTHER" id="PTHR30346:SF0">
    <property type="entry name" value="HCA OPERON TRANSCRIPTIONAL ACTIVATOR HCAR"/>
    <property type="match status" value="1"/>
</dbReference>
<evidence type="ECO:0000256" key="2">
    <source>
        <dbReference type="ARBA" id="ARBA00023015"/>
    </source>
</evidence>
<dbReference type="EMBL" id="JACJKY010000008">
    <property type="protein sequence ID" value="MBM6920806.1"/>
    <property type="molecule type" value="Genomic_DNA"/>
</dbReference>
<dbReference type="InterPro" id="IPR036390">
    <property type="entry name" value="WH_DNA-bd_sf"/>
</dbReference>
<comment type="similarity">
    <text evidence="1">Belongs to the LysR transcriptional regulatory family.</text>
</comment>
<reference evidence="6" key="1">
    <citation type="submission" date="2020-08" db="EMBL/GenBank/DDBJ databases">
        <authorList>
            <person name="Cejkova D."/>
            <person name="Kubasova T."/>
            <person name="Jahodarova E."/>
            <person name="Rychlik I."/>
        </authorList>
    </citation>
    <scope>NUCLEOTIDE SEQUENCE</scope>
    <source>
        <strain evidence="6">An559</strain>
    </source>
</reference>
<evidence type="ECO:0000256" key="3">
    <source>
        <dbReference type="ARBA" id="ARBA00023125"/>
    </source>
</evidence>
<gene>
    <name evidence="6" type="ORF">H6A12_06540</name>
</gene>
<sequence length="309" mass="35016">MNFQQLRYVVEIERTGSISKAAKNLFMGQPNLSKAVKDLENEIRITIFKRTAHGVEPTPMGEQFLSYARTILSQMDELESLYKSDGQESLQMTVSVPRASYIASAFTSFLDRVPSDTALEVHFKETNAMTAISDVAGGESAFGIIRVQNAHEEYFSSYLKSLKLEFSTLWEFRMCLLMANNHPLAHASVIPYHALDGYPEIVHGDIQVPTISFSQINRDAVLKGKKKRIYVYDRGSQLSLLQNLSGSYMWVSPVPFDFLSEHGLVMKECPMADKMNKDFVIHRPRHLFTGAEQEFLDTVRRLTAQMVEA</sequence>
<dbReference type="InterPro" id="IPR000847">
    <property type="entry name" value="LysR_HTH_N"/>
</dbReference>
<protein>
    <submittedName>
        <fullName evidence="6">LysR family transcriptional regulator</fullName>
    </submittedName>
</protein>